<dbReference type="EMBL" id="JBHSSM010000017">
    <property type="protein sequence ID" value="MFC6315315.1"/>
    <property type="molecule type" value="Genomic_DNA"/>
</dbReference>
<reference evidence="3" key="1">
    <citation type="journal article" date="2019" name="Int. J. Syst. Evol. Microbiol.">
        <title>The Global Catalogue of Microorganisms (GCM) 10K type strain sequencing project: providing services to taxonomists for standard genome sequencing and annotation.</title>
        <authorList>
            <consortium name="The Broad Institute Genomics Platform"/>
            <consortium name="The Broad Institute Genome Sequencing Center for Infectious Disease"/>
            <person name="Wu L."/>
            <person name="Ma J."/>
        </authorList>
    </citation>
    <scope>NUCLEOTIDE SEQUENCE [LARGE SCALE GENOMIC DNA]</scope>
    <source>
        <strain evidence="3">CCM 8897</strain>
    </source>
</reference>
<comment type="caution">
    <text evidence="2">The sequence shown here is derived from an EMBL/GenBank/DDBJ whole genome shotgun (WGS) entry which is preliminary data.</text>
</comment>
<evidence type="ECO:0000313" key="2">
    <source>
        <dbReference type="EMBL" id="MFC6315315.1"/>
    </source>
</evidence>
<keyword evidence="1" id="KW-0472">Membrane</keyword>
<proteinExistence type="predicted"/>
<keyword evidence="1" id="KW-1133">Transmembrane helix</keyword>
<keyword evidence="3" id="KW-1185">Reference proteome</keyword>
<dbReference type="Proteomes" id="UP001596310">
    <property type="component" value="Unassembled WGS sequence"/>
</dbReference>
<evidence type="ECO:0000256" key="1">
    <source>
        <dbReference type="SAM" id="Phobius"/>
    </source>
</evidence>
<accession>A0ABW1UQI1</accession>
<evidence type="ECO:0000313" key="3">
    <source>
        <dbReference type="Proteomes" id="UP001596310"/>
    </source>
</evidence>
<protein>
    <submittedName>
        <fullName evidence="2">Uncharacterized protein</fullName>
    </submittedName>
</protein>
<dbReference type="RefSeq" id="WP_125597450.1">
    <property type="nucleotide sequence ID" value="NZ_JBHSSM010000017.1"/>
</dbReference>
<keyword evidence="1" id="KW-0812">Transmembrane</keyword>
<sequence>MSTEGIIALVIIGLILTAVGIWELVISIKYFRNIKSGAVKSKSGFLGFSIWFSLVFGVLFSGAGLGTLITAIINVTKL</sequence>
<organism evidence="2 3">
    <name type="scientific">Lapidilactobacillus achengensis</name>
    <dbReference type="NCBI Taxonomy" id="2486000"/>
    <lineage>
        <taxon>Bacteria</taxon>
        <taxon>Bacillati</taxon>
        <taxon>Bacillota</taxon>
        <taxon>Bacilli</taxon>
        <taxon>Lactobacillales</taxon>
        <taxon>Lactobacillaceae</taxon>
        <taxon>Lapidilactobacillus</taxon>
    </lineage>
</organism>
<feature type="transmembrane region" description="Helical" evidence="1">
    <location>
        <begin position="6"/>
        <end position="25"/>
    </location>
</feature>
<feature type="transmembrane region" description="Helical" evidence="1">
    <location>
        <begin position="45"/>
        <end position="73"/>
    </location>
</feature>
<name>A0ABW1UQI1_9LACO</name>
<gene>
    <name evidence="2" type="ORF">ACFQHW_07055</name>
</gene>